<dbReference type="PRINTS" id="PR00625">
    <property type="entry name" value="JDOMAIN"/>
</dbReference>
<dbReference type="InterPro" id="IPR036869">
    <property type="entry name" value="J_dom_sf"/>
</dbReference>
<evidence type="ECO:0000256" key="1">
    <source>
        <dbReference type="ARBA" id="ARBA00023186"/>
    </source>
</evidence>
<gene>
    <name evidence="3" type="ORF">METZ01_LOCUS323851</name>
</gene>
<dbReference type="GO" id="GO:0036503">
    <property type="term" value="P:ERAD pathway"/>
    <property type="evidence" value="ECO:0007669"/>
    <property type="project" value="TreeGrafter"/>
</dbReference>
<accession>A0A382PDQ3</accession>
<evidence type="ECO:0000259" key="2">
    <source>
        <dbReference type="PROSITE" id="PS50076"/>
    </source>
</evidence>
<dbReference type="Pfam" id="PF00226">
    <property type="entry name" value="DnaJ"/>
    <property type="match status" value="1"/>
</dbReference>
<feature type="non-terminal residue" evidence="3">
    <location>
        <position position="262"/>
    </location>
</feature>
<protein>
    <recommendedName>
        <fullName evidence="2">J domain-containing protein</fullName>
    </recommendedName>
</protein>
<dbReference type="InterPro" id="IPR001623">
    <property type="entry name" value="DnaJ_domain"/>
</dbReference>
<dbReference type="PANTHER" id="PTHR44360:SF1">
    <property type="entry name" value="DNAJ HOMOLOG SUBFAMILY B MEMBER 9"/>
    <property type="match status" value="1"/>
</dbReference>
<evidence type="ECO:0000313" key="3">
    <source>
        <dbReference type="EMBL" id="SVC70997.1"/>
    </source>
</evidence>
<dbReference type="PROSITE" id="PS50076">
    <property type="entry name" value="DNAJ_2"/>
    <property type="match status" value="1"/>
</dbReference>
<organism evidence="3">
    <name type="scientific">marine metagenome</name>
    <dbReference type="NCBI Taxonomy" id="408172"/>
    <lineage>
        <taxon>unclassified sequences</taxon>
        <taxon>metagenomes</taxon>
        <taxon>ecological metagenomes</taxon>
    </lineage>
</organism>
<dbReference type="SUPFAM" id="SSF46565">
    <property type="entry name" value="Chaperone J-domain"/>
    <property type="match status" value="1"/>
</dbReference>
<proteinExistence type="predicted"/>
<sequence length="262" mass="29630">MGPRQKEFKDYYRILSITEAASPAEIKKAYRKLALEHHPDHNRGDAQSEEKFKEITEAYGVLIDPKKKREYDLFRTDFMSGRWSGSSSSQFRYSQQDIFESMFTQGFGSEIFEELNREFSRSGFRSGNTFFQTIFFGGAVGKLGWLLGMIPGPIGKIGQGLRLVQMLGSSILTAKQMRQSQAKEAPGTEQAKHTINPAFDSIKGYFSHKTRNEEAEKSLDLYFSITLPPAEALSGTQKKISYKRENETVDLLIQIPPKTPSG</sequence>
<reference evidence="3" key="1">
    <citation type="submission" date="2018-05" db="EMBL/GenBank/DDBJ databases">
        <authorList>
            <person name="Lanie J.A."/>
            <person name="Ng W.-L."/>
            <person name="Kazmierczak K.M."/>
            <person name="Andrzejewski T.M."/>
            <person name="Davidsen T.M."/>
            <person name="Wayne K.J."/>
            <person name="Tettelin H."/>
            <person name="Glass J.I."/>
            <person name="Rusch D."/>
            <person name="Podicherti R."/>
            <person name="Tsui H.-C.T."/>
            <person name="Winkler M.E."/>
        </authorList>
    </citation>
    <scope>NUCLEOTIDE SEQUENCE</scope>
</reference>
<dbReference type="EMBL" id="UINC01106375">
    <property type="protein sequence ID" value="SVC70997.1"/>
    <property type="molecule type" value="Genomic_DNA"/>
</dbReference>
<dbReference type="GO" id="GO:0051087">
    <property type="term" value="F:protein-folding chaperone binding"/>
    <property type="evidence" value="ECO:0007669"/>
    <property type="project" value="TreeGrafter"/>
</dbReference>
<dbReference type="Gene3D" id="1.10.287.110">
    <property type="entry name" value="DnaJ domain"/>
    <property type="match status" value="1"/>
</dbReference>
<keyword evidence="1" id="KW-0143">Chaperone</keyword>
<dbReference type="GO" id="GO:0005783">
    <property type="term" value="C:endoplasmic reticulum"/>
    <property type="evidence" value="ECO:0007669"/>
    <property type="project" value="TreeGrafter"/>
</dbReference>
<feature type="domain" description="J" evidence="2">
    <location>
        <begin position="10"/>
        <end position="75"/>
    </location>
</feature>
<dbReference type="InterPro" id="IPR051948">
    <property type="entry name" value="Hsp70_co-chaperone_J-domain"/>
</dbReference>
<dbReference type="AlphaFoldDB" id="A0A382PDQ3"/>
<dbReference type="SMART" id="SM00271">
    <property type="entry name" value="DnaJ"/>
    <property type="match status" value="1"/>
</dbReference>
<dbReference type="GO" id="GO:0051787">
    <property type="term" value="F:misfolded protein binding"/>
    <property type="evidence" value="ECO:0007669"/>
    <property type="project" value="TreeGrafter"/>
</dbReference>
<dbReference type="PANTHER" id="PTHR44360">
    <property type="entry name" value="DNAJ HOMOLOG SUBFAMILY B MEMBER 9"/>
    <property type="match status" value="1"/>
</dbReference>
<name>A0A382PDQ3_9ZZZZ</name>
<dbReference type="CDD" id="cd06257">
    <property type="entry name" value="DnaJ"/>
    <property type="match status" value="1"/>
</dbReference>